<feature type="non-terminal residue" evidence="2">
    <location>
        <position position="1"/>
    </location>
</feature>
<organism evidence="2">
    <name type="scientific">marine sediment metagenome</name>
    <dbReference type="NCBI Taxonomy" id="412755"/>
    <lineage>
        <taxon>unclassified sequences</taxon>
        <taxon>metagenomes</taxon>
        <taxon>ecological metagenomes</taxon>
    </lineage>
</organism>
<comment type="caution">
    <text evidence="2">The sequence shown here is derived from an EMBL/GenBank/DDBJ whole genome shotgun (WGS) entry which is preliminary data.</text>
</comment>
<proteinExistence type="predicted"/>
<reference evidence="2" key="1">
    <citation type="journal article" date="2014" name="Front. Microbiol.">
        <title>High frequency of phylogenetically diverse reductive dehalogenase-homologous genes in deep subseafloor sedimentary metagenomes.</title>
        <authorList>
            <person name="Kawai M."/>
            <person name="Futagami T."/>
            <person name="Toyoda A."/>
            <person name="Takaki Y."/>
            <person name="Nishi S."/>
            <person name="Hori S."/>
            <person name="Arai W."/>
            <person name="Tsubouchi T."/>
            <person name="Morono Y."/>
            <person name="Uchiyama I."/>
            <person name="Ito T."/>
            <person name="Fujiyama A."/>
            <person name="Inagaki F."/>
            <person name="Takami H."/>
        </authorList>
    </citation>
    <scope>NUCLEOTIDE SEQUENCE</scope>
    <source>
        <strain evidence="2">Expedition CK06-06</strain>
    </source>
</reference>
<dbReference type="Gene3D" id="2.60.40.10">
    <property type="entry name" value="Immunoglobulins"/>
    <property type="match status" value="2"/>
</dbReference>
<dbReference type="AlphaFoldDB" id="X0UK14"/>
<feature type="non-terminal residue" evidence="2">
    <location>
        <position position="272"/>
    </location>
</feature>
<feature type="domain" description="CARDB" evidence="1">
    <location>
        <begin position="146"/>
        <end position="248"/>
    </location>
</feature>
<dbReference type="InterPro" id="IPR013783">
    <property type="entry name" value="Ig-like_fold"/>
</dbReference>
<evidence type="ECO:0000259" key="1">
    <source>
        <dbReference type="Pfam" id="PF07705"/>
    </source>
</evidence>
<accession>X0UK14</accession>
<dbReference type="Pfam" id="PF07705">
    <property type="entry name" value="CARDB"/>
    <property type="match status" value="2"/>
</dbReference>
<gene>
    <name evidence="2" type="ORF">S01H1_20663</name>
</gene>
<evidence type="ECO:0000313" key="2">
    <source>
        <dbReference type="EMBL" id="GAF88840.1"/>
    </source>
</evidence>
<sequence>NYDRTNSMITYDPQQSDLTAPYVWWGITSVSEGEPTWVRWQVRNDGEVPASSSYAKAWLSTDNDLDTSDDYYLGERSVVSLVSGESDYPQWDFDMPDLGSGTYSVWMLCEVDSQGEVVESNENNLYKSNDDVFFTASDPADLVAPYVWWGITSVSEGEPTWVRWQVRNDGEAPASSSHAKAWLSTDNDFDTSDDYYLGERPVVSLASGGSDYPQWDFDMPDLGSGTYSVWMLCEVDSQGEVVESNENNLYKSNDDVFFTASDPADLVAPYVW</sequence>
<feature type="domain" description="CARDB" evidence="1">
    <location>
        <begin position="17"/>
        <end position="124"/>
    </location>
</feature>
<dbReference type="InterPro" id="IPR011635">
    <property type="entry name" value="CARDB"/>
</dbReference>
<protein>
    <recommendedName>
        <fullName evidence="1">CARDB domain-containing protein</fullName>
    </recommendedName>
</protein>
<name>X0UK14_9ZZZZ</name>
<dbReference type="EMBL" id="BARS01011341">
    <property type="protein sequence ID" value="GAF88840.1"/>
    <property type="molecule type" value="Genomic_DNA"/>
</dbReference>